<reference evidence="1" key="1">
    <citation type="submission" date="2022-01" db="EMBL/GenBank/DDBJ databases">
        <title>Genome sequence and assembly of Parabukholderia sp. RG36.</title>
        <authorList>
            <person name="Chhetri G."/>
        </authorList>
    </citation>
    <scope>NUCLEOTIDE SEQUENCE</scope>
    <source>
        <strain evidence="1">RG36</strain>
    </source>
</reference>
<accession>A0A9X1RPB1</accession>
<proteinExistence type="predicted"/>
<dbReference type="AlphaFoldDB" id="A0A9X1RPB1"/>
<protein>
    <submittedName>
        <fullName evidence="1">Uncharacterized protein</fullName>
    </submittedName>
</protein>
<gene>
    <name evidence="1" type="ORF">L5014_21105</name>
</gene>
<sequence length="95" mass="11357">MTRRTRNPDGTLTLKSFSYFGPEEHAEEAFRRELAEIEEHNREALAEWNHLAPEERERRTREFEAREAKFHASTAQWESLPFNPQIERSEIPTFL</sequence>
<comment type="caution">
    <text evidence="1">The sequence shown here is derived from an EMBL/GenBank/DDBJ whole genome shotgun (WGS) entry which is preliminary data.</text>
</comment>
<dbReference type="Proteomes" id="UP001139308">
    <property type="component" value="Unassembled WGS sequence"/>
</dbReference>
<dbReference type="EMBL" id="JAKLJA010000019">
    <property type="protein sequence ID" value="MCG5075841.1"/>
    <property type="molecule type" value="Genomic_DNA"/>
</dbReference>
<evidence type="ECO:0000313" key="1">
    <source>
        <dbReference type="EMBL" id="MCG5075841.1"/>
    </source>
</evidence>
<evidence type="ECO:0000313" key="2">
    <source>
        <dbReference type="Proteomes" id="UP001139308"/>
    </source>
</evidence>
<keyword evidence="2" id="KW-1185">Reference proteome</keyword>
<dbReference type="RefSeq" id="WP_238465691.1">
    <property type="nucleotide sequence ID" value="NZ_JAKLJA010000019.1"/>
</dbReference>
<organism evidence="1 2">
    <name type="scientific">Paraburkholderia tagetis</name>
    <dbReference type="NCBI Taxonomy" id="2913261"/>
    <lineage>
        <taxon>Bacteria</taxon>
        <taxon>Pseudomonadati</taxon>
        <taxon>Pseudomonadota</taxon>
        <taxon>Betaproteobacteria</taxon>
        <taxon>Burkholderiales</taxon>
        <taxon>Burkholderiaceae</taxon>
        <taxon>Paraburkholderia</taxon>
    </lineage>
</organism>
<name>A0A9X1RPB1_9BURK</name>